<feature type="transmembrane region" description="Helical" evidence="1">
    <location>
        <begin position="42"/>
        <end position="62"/>
    </location>
</feature>
<sequence length="322" mass="34665">MSIPAFILRALLISPIVFARYLPILLIFVLVVVGLFLATSNIWVIGMIVLILSTMGTSFLILNGIRAGLMTIRATTAPTAGGLLRATGRMLMTHLLVQLIMSIVLGAIVYYVAFTVVIPAAVPGAENVIRPFIAALVTFDSGAMAELMPQMEQIAVEADRLVVPGIVINVMMASIGALCVAIFGVPMAALAATAVHYAPEHDLIYGMGRYGVHQFLLYMLAVALPGALWILMAPGLALGFEGEPSLVLAGAVALWSIYAPCISYGGMAIAYEGVRNRLAAERRAMSVPDIDYEAEREQVRNLRQTRNPGADVHRVYDPRRTE</sequence>
<feature type="transmembrane region" description="Helical" evidence="1">
    <location>
        <begin position="12"/>
        <end position="36"/>
    </location>
</feature>
<keyword evidence="1" id="KW-0812">Transmembrane</keyword>
<gene>
    <name evidence="2" type="ORF">HMH01_04545</name>
</gene>
<protein>
    <submittedName>
        <fullName evidence="2">Uncharacterized protein</fullName>
    </submittedName>
</protein>
<keyword evidence="1" id="KW-1133">Transmembrane helix</keyword>
<organism evidence="2 3">
    <name type="scientific">Halovulum dunhuangense</name>
    <dbReference type="NCBI Taxonomy" id="1505036"/>
    <lineage>
        <taxon>Bacteria</taxon>
        <taxon>Pseudomonadati</taxon>
        <taxon>Pseudomonadota</taxon>
        <taxon>Alphaproteobacteria</taxon>
        <taxon>Rhodobacterales</taxon>
        <taxon>Paracoccaceae</taxon>
        <taxon>Halovulum</taxon>
    </lineage>
</organism>
<dbReference type="Proteomes" id="UP000572377">
    <property type="component" value="Unassembled WGS sequence"/>
</dbReference>
<feature type="transmembrane region" description="Helical" evidence="1">
    <location>
        <begin position="166"/>
        <end position="195"/>
    </location>
</feature>
<keyword evidence="3" id="KW-1185">Reference proteome</keyword>
<keyword evidence="1" id="KW-0472">Membrane</keyword>
<dbReference type="AlphaFoldDB" id="A0A849L0B5"/>
<feature type="transmembrane region" description="Helical" evidence="1">
    <location>
        <begin position="215"/>
        <end position="240"/>
    </location>
</feature>
<feature type="transmembrane region" description="Helical" evidence="1">
    <location>
        <begin position="246"/>
        <end position="271"/>
    </location>
</feature>
<evidence type="ECO:0000313" key="2">
    <source>
        <dbReference type="EMBL" id="NNU79705.1"/>
    </source>
</evidence>
<comment type="caution">
    <text evidence="2">The sequence shown here is derived from an EMBL/GenBank/DDBJ whole genome shotgun (WGS) entry which is preliminary data.</text>
</comment>
<feature type="transmembrane region" description="Helical" evidence="1">
    <location>
        <begin position="95"/>
        <end position="122"/>
    </location>
</feature>
<reference evidence="2 3" key="1">
    <citation type="submission" date="2020-05" db="EMBL/GenBank/DDBJ databases">
        <title>Gimesia benthica sp. nov., a novel planctomycete isolated from a deep-sea water sample of the Northwest Indian Ocean.</title>
        <authorList>
            <person name="Wang J."/>
            <person name="Ruan C."/>
            <person name="Song L."/>
            <person name="Zhu Y."/>
            <person name="Li A."/>
            <person name="Zheng X."/>
            <person name="Wang L."/>
            <person name="Lu Z."/>
            <person name="Huang Y."/>
            <person name="Du W."/>
            <person name="Zhou Y."/>
            <person name="Huang L."/>
            <person name="Dai X."/>
        </authorList>
    </citation>
    <scope>NUCLEOTIDE SEQUENCE [LARGE SCALE GENOMIC DNA]</scope>
    <source>
        <strain evidence="2 3">YYQ-30</strain>
    </source>
</reference>
<accession>A0A849L0B5</accession>
<dbReference type="EMBL" id="JABFBC010000001">
    <property type="protein sequence ID" value="NNU79705.1"/>
    <property type="molecule type" value="Genomic_DNA"/>
</dbReference>
<dbReference type="RefSeq" id="WP_171322891.1">
    <property type="nucleotide sequence ID" value="NZ_JABFBC010000001.1"/>
</dbReference>
<name>A0A849L0B5_9RHOB</name>
<proteinExistence type="predicted"/>
<evidence type="ECO:0000313" key="3">
    <source>
        <dbReference type="Proteomes" id="UP000572377"/>
    </source>
</evidence>
<evidence type="ECO:0000256" key="1">
    <source>
        <dbReference type="SAM" id="Phobius"/>
    </source>
</evidence>